<keyword evidence="1" id="KW-0238">DNA-binding</keyword>
<dbReference type="Pfam" id="PF06224">
    <property type="entry name" value="AlkZ-like"/>
    <property type="match status" value="1"/>
</dbReference>
<name>A0A239N3G8_9ACTN</name>
<dbReference type="PANTHER" id="PTHR38479">
    <property type="entry name" value="LMO0824 PROTEIN"/>
    <property type="match status" value="1"/>
</dbReference>
<dbReference type="EMBL" id="FZPH01000007">
    <property type="protein sequence ID" value="SNT49496.1"/>
    <property type="molecule type" value="Genomic_DNA"/>
</dbReference>
<keyword evidence="2" id="KW-1185">Reference proteome</keyword>
<dbReference type="InterPro" id="IPR009351">
    <property type="entry name" value="AlkZ-like"/>
</dbReference>
<reference evidence="1 2" key="1">
    <citation type="submission" date="2017-06" db="EMBL/GenBank/DDBJ databases">
        <authorList>
            <person name="Kim H.J."/>
            <person name="Triplett B.A."/>
        </authorList>
    </citation>
    <scope>NUCLEOTIDE SEQUENCE [LARGE SCALE GENOMIC DNA]</scope>
    <source>
        <strain evidence="1 2">CGMCC 4.5593</strain>
    </source>
</reference>
<gene>
    <name evidence="1" type="ORF">SAMN05421812_107214</name>
</gene>
<dbReference type="AlphaFoldDB" id="A0A239N3G8"/>
<dbReference type="Proteomes" id="UP000198362">
    <property type="component" value="Unassembled WGS sequence"/>
</dbReference>
<evidence type="ECO:0000313" key="2">
    <source>
        <dbReference type="Proteomes" id="UP000198362"/>
    </source>
</evidence>
<dbReference type="GO" id="GO:0003677">
    <property type="term" value="F:DNA binding"/>
    <property type="evidence" value="ECO:0007669"/>
    <property type="project" value="UniProtKB-KW"/>
</dbReference>
<dbReference type="PANTHER" id="PTHR38479:SF2">
    <property type="entry name" value="WINGED HELIX DNA-BINDING DOMAIN-CONTAINING PROTEIN"/>
    <property type="match status" value="1"/>
</dbReference>
<proteinExistence type="predicted"/>
<protein>
    <submittedName>
        <fullName evidence="1">Winged helix DNA-binding domain-containing protein</fullName>
    </submittedName>
</protein>
<evidence type="ECO:0000313" key="1">
    <source>
        <dbReference type="EMBL" id="SNT49496.1"/>
    </source>
</evidence>
<sequence length="140" mass="15083">MREALDDLGAVRVSLSDGAVGFLRPDDLDPVAAPEPWVALLPLLDPTVMGWKGRAFYLGPHALQLFDSAGNAGTTAWIDGRVVGAWVQNPAGVVELRLLEEVPPAAHALLRAEARRLTEWLGGQRVFTVYPSPAMVNDSM</sequence>
<organism evidence="1 2">
    <name type="scientific">Asanoa hainanensis</name>
    <dbReference type="NCBI Taxonomy" id="560556"/>
    <lineage>
        <taxon>Bacteria</taxon>
        <taxon>Bacillati</taxon>
        <taxon>Actinomycetota</taxon>
        <taxon>Actinomycetes</taxon>
        <taxon>Micromonosporales</taxon>
        <taxon>Micromonosporaceae</taxon>
        <taxon>Asanoa</taxon>
    </lineage>
</organism>
<accession>A0A239N3G8</accession>